<organism evidence="1">
    <name type="scientific">viral metagenome</name>
    <dbReference type="NCBI Taxonomy" id="1070528"/>
    <lineage>
        <taxon>unclassified sequences</taxon>
        <taxon>metagenomes</taxon>
        <taxon>organismal metagenomes</taxon>
    </lineage>
</organism>
<sequence length="135" mass="14485">MALFNRKTVHPFMECIEVTSESATSIDLMKIPDGTIVERVLVRVKTAATGSVNLIVGDDDDDNGFIAAADATAAAGTVYGDTGAELGDYLYDATEKKDRVKLYASPGKELKFVMSTTATTEGVYQVIVIGYTYDV</sequence>
<proteinExistence type="predicted"/>
<name>A0A6H1ZGS2_9ZZZZ</name>
<accession>A0A6H1ZGS2</accession>
<reference evidence="1" key="1">
    <citation type="submission" date="2020-03" db="EMBL/GenBank/DDBJ databases">
        <title>The deep terrestrial virosphere.</title>
        <authorList>
            <person name="Holmfeldt K."/>
            <person name="Nilsson E."/>
            <person name="Simone D."/>
            <person name="Lopez-Fernandez M."/>
            <person name="Wu X."/>
            <person name="de Brujin I."/>
            <person name="Lundin D."/>
            <person name="Andersson A."/>
            <person name="Bertilsson S."/>
            <person name="Dopson M."/>
        </authorList>
    </citation>
    <scope>NUCLEOTIDE SEQUENCE</scope>
    <source>
        <strain evidence="1">TM448A00604</strain>
        <strain evidence="2">TM448B00314</strain>
    </source>
</reference>
<protein>
    <submittedName>
        <fullName evidence="1">Uncharacterized protein</fullName>
    </submittedName>
</protein>
<gene>
    <name evidence="1" type="ORF">TM448A00604_0008</name>
    <name evidence="2" type="ORF">TM448B00314_0035</name>
</gene>
<dbReference type="EMBL" id="MT144610">
    <property type="protein sequence ID" value="QJH94975.1"/>
    <property type="molecule type" value="Genomic_DNA"/>
</dbReference>
<evidence type="ECO:0000313" key="1">
    <source>
        <dbReference type="EMBL" id="QJA47113.1"/>
    </source>
</evidence>
<dbReference type="AlphaFoldDB" id="A0A6H1ZGS2"/>
<evidence type="ECO:0000313" key="2">
    <source>
        <dbReference type="EMBL" id="QJH94975.1"/>
    </source>
</evidence>
<dbReference type="EMBL" id="MT144032">
    <property type="protein sequence ID" value="QJA47113.1"/>
    <property type="molecule type" value="Genomic_DNA"/>
</dbReference>